<keyword evidence="1" id="KW-0472">Membrane</keyword>
<dbReference type="RefSeq" id="WP_135617893.1">
    <property type="nucleotide sequence ID" value="NZ_RQGG01000010.1"/>
</dbReference>
<dbReference type="OrthoDB" id="344892at2"/>
<organism evidence="2 3">
    <name type="scientific">Leptospira kemamanensis</name>
    <dbReference type="NCBI Taxonomy" id="2484942"/>
    <lineage>
        <taxon>Bacteria</taxon>
        <taxon>Pseudomonadati</taxon>
        <taxon>Spirochaetota</taxon>
        <taxon>Spirochaetia</taxon>
        <taxon>Leptospirales</taxon>
        <taxon>Leptospiraceae</taxon>
        <taxon>Leptospira</taxon>
    </lineage>
</organism>
<proteinExistence type="predicted"/>
<dbReference type="Proteomes" id="UP000297609">
    <property type="component" value="Unassembled WGS sequence"/>
</dbReference>
<sequence length="279" mass="32909">MYKFILFQILFCFALIASPKETLSLDKIYVGDKVQYEIRWEEPSVTDVILEPGEIYEDESLPVLEILSVDKLDHKVTASIIFFMAGEFYLPTVWKENGKEFKSTLKITVSSHLTGMESEIEDVDPPILFSGPYLFRLLGLILFTCINLYILYALYLYWKSKPKVVDALWEKNPTLPESTKRLQNIEQYLQTETIFEKELIFKISEYLKEIYSEKLNENLLGNTDSEFLATIHDKTHIPDSFIREIRMYFREMKYNQNEVILSKEKANQIWEQIKKDFLT</sequence>
<gene>
    <name evidence="2" type="ORF">EHQ59_04210</name>
</gene>
<keyword evidence="1" id="KW-1133">Transmembrane helix</keyword>
<comment type="caution">
    <text evidence="2">The sequence shown here is derived from an EMBL/GenBank/DDBJ whole genome shotgun (WGS) entry which is preliminary data.</text>
</comment>
<keyword evidence="3" id="KW-1185">Reference proteome</keyword>
<reference evidence="2" key="1">
    <citation type="journal article" date="2019" name="PLoS Negl. Trop. Dis.">
        <title>Revisiting the worldwide diversity of Leptospira species in the environment.</title>
        <authorList>
            <person name="Vincent A.T."/>
            <person name="Schiettekatte O."/>
            <person name="Bourhy P."/>
            <person name="Veyrier F.J."/>
            <person name="Picardeau M."/>
        </authorList>
    </citation>
    <scope>NUCLEOTIDE SEQUENCE [LARGE SCALE GENOMIC DNA]</scope>
    <source>
        <strain evidence="2">201702454</strain>
    </source>
</reference>
<dbReference type="AlphaFoldDB" id="A0A4R9JTR5"/>
<dbReference type="EMBL" id="RQGG01000010">
    <property type="protein sequence ID" value="TGL55620.1"/>
    <property type="molecule type" value="Genomic_DNA"/>
</dbReference>
<evidence type="ECO:0000256" key="1">
    <source>
        <dbReference type="SAM" id="Phobius"/>
    </source>
</evidence>
<accession>A0A4R9JTR5</accession>
<name>A0A4R9JTR5_9LEPT</name>
<feature type="transmembrane region" description="Helical" evidence="1">
    <location>
        <begin position="133"/>
        <end position="158"/>
    </location>
</feature>
<evidence type="ECO:0000313" key="3">
    <source>
        <dbReference type="Proteomes" id="UP000297609"/>
    </source>
</evidence>
<protein>
    <submittedName>
        <fullName evidence="2">Uncharacterized protein</fullName>
    </submittedName>
</protein>
<evidence type="ECO:0000313" key="2">
    <source>
        <dbReference type="EMBL" id="TGL55620.1"/>
    </source>
</evidence>
<dbReference type="NCBIfam" id="NF047493">
    <property type="entry name" value="LB_053_fam"/>
    <property type="match status" value="1"/>
</dbReference>
<keyword evidence="1" id="KW-0812">Transmembrane</keyword>